<evidence type="ECO:0000256" key="9">
    <source>
        <dbReference type="ARBA" id="ARBA00023118"/>
    </source>
</evidence>
<comment type="similarity">
    <text evidence="2">In the central section; belongs to the CRISPR-associated helicase Cas3 family.</text>
</comment>
<dbReference type="SMART" id="SM00487">
    <property type="entry name" value="DEXDc"/>
    <property type="match status" value="1"/>
</dbReference>
<proteinExistence type="inferred from homology"/>
<reference evidence="13" key="1">
    <citation type="submission" date="2020-09" db="EMBL/GenBank/DDBJ databases">
        <title>Whole genome shotgun sequence of Streptomyces cinnamonensis NBRC 15873.</title>
        <authorList>
            <person name="Komaki H."/>
            <person name="Tamura T."/>
        </authorList>
    </citation>
    <scope>NUCLEOTIDE SEQUENCE [LARGE SCALE GENOMIC DNA]</scope>
    <source>
        <strain evidence="13">NBRC 15873</strain>
    </source>
</reference>
<dbReference type="Pfam" id="PF22590">
    <property type="entry name" value="Cas3-like_C_2"/>
    <property type="match status" value="1"/>
</dbReference>
<keyword evidence="7" id="KW-0347">Helicase</keyword>
<name>A0ABQ3NNZ8_STRVG</name>
<feature type="domain" description="Helicase ATP-binding" evidence="10">
    <location>
        <begin position="334"/>
        <end position="557"/>
    </location>
</feature>
<keyword evidence="5" id="KW-0547">Nucleotide-binding</keyword>
<dbReference type="InterPro" id="IPR038257">
    <property type="entry name" value="CRISPR-assoc_Cas3_HD_sf"/>
</dbReference>
<evidence type="ECO:0000313" key="13">
    <source>
        <dbReference type="Proteomes" id="UP000660554"/>
    </source>
</evidence>
<keyword evidence="8" id="KW-0067">ATP-binding</keyword>
<evidence type="ECO:0000256" key="1">
    <source>
        <dbReference type="ARBA" id="ARBA00006847"/>
    </source>
</evidence>
<dbReference type="Proteomes" id="UP000660554">
    <property type="component" value="Unassembled WGS sequence"/>
</dbReference>
<protein>
    <submittedName>
        <fullName evidence="12">CRISPR-associated helicase/endonuclease Cas3</fullName>
    </submittedName>
</protein>
<evidence type="ECO:0000256" key="6">
    <source>
        <dbReference type="ARBA" id="ARBA00022801"/>
    </source>
</evidence>
<keyword evidence="9" id="KW-0051">Antiviral defense</keyword>
<dbReference type="PROSITE" id="PS51643">
    <property type="entry name" value="HD_CAS3"/>
    <property type="match status" value="1"/>
</dbReference>
<dbReference type="Pfam" id="PF18395">
    <property type="entry name" value="Cas3_C"/>
    <property type="match status" value="1"/>
</dbReference>
<comment type="similarity">
    <text evidence="1">In the N-terminal section; belongs to the CRISPR-associated nuclease Cas3-HD family.</text>
</comment>
<dbReference type="EMBL" id="BNDV01000008">
    <property type="protein sequence ID" value="GHI14476.1"/>
    <property type="molecule type" value="Genomic_DNA"/>
</dbReference>
<gene>
    <name evidence="12" type="ORF">Scinn_39390</name>
</gene>
<dbReference type="InterPro" id="IPR041372">
    <property type="entry name" value="Cas3_C"/>
</dbReference>
<dbReference type="InterPro" id="IPR014001">
    <property type="entry name" value="Helicase_ATP-bd"/>
</dbReference>
<dbReference type="Pfam" id="PF18019">
    <property type="entry name" value="Cas3_HD"/>
    <property type="match status" value="1"/>
</dbReference>
<evidence type="ECO:0000256" key="5">
    <source>
        <dbReference type="ARBA" id="ARBA00022741"/>
    </source>
</evidence>
<evidence type="ECO:0000256" key="4">
    <source>
        <dbReference type="ARBA" id="ARBA00022723"/>
    </source>
</evidence>
<keyword evidence="4" id="KW-0479">Metal-binding</keyword>
<dbReference type="InterPro" id="IPR050547">
    <property type="entry name" value="DEAD_box_RNA_helicases"/>
</dbReference>
<evidence type="ECO:0000259" key="10">
    <source>
        <dbReference type="PROSITE" id="PS51192"/>
    </source>
</evidence>
<feature type="domain" description="HD Cas3-type" evidence="11">
    <location>
        <begin position="59"/>
        <end position="266"/>
    </location>
</feature>
<dbReference type="InterPro" id="IPR027417">
    <property type="entry name" value="P-loop_NTPase"/>
</dbReference>
<dbReference type="PANTHER" id="PTHR47963">
    <property type="entry name" value="DEAD-BOX ATP-DEPENDENT RNA HELICASE 47, MITOCHONDRIAL"/>
    <property type="match status" value="1"/>
</dbReference>
<dbReference type="InterPro" id="IPR006483">
    <property type="entry name" value="CRISPR-assoc_Cas3_HD"/>
</dbReference>
<keyword evidence="6" id="KW-0378">Hydrolase</keyword>
<evidence type="ECO:0000256" key="7">
    <source>
        <dbReference type="ARBA" id="ARBA00022806"/>
    </source>
</evidence>
<comment type="caution">
    <text evidence="12">The sequence shown here is derived from an EMBL/GenBank/DDBJ whole genome shotgun (WGS) entry which is preliminary data.</text>
</comment>
<dbReference type="CDD" id="cd17930">
    <property type="entry name" value="DEXHc_cas3"/>
    <property type="match status" value="1"/>
</dbReference>
<dbReference type="SUPFAM" id="SSF52540">
    <property type="entry name" value="P-loop containing nucleoside triphosphate hydrolases"/>
    <property type="match status" value="1"/>
</dbReference>
<sequence length="1000" mass="109561">MPRSWAGSPLRTGEWEGARSRRSFDAAFLGGIQMHHDASHWSARLTTTARSVWAKHDRDSEKWLQLWRHMADSAAMAERLWDEWAPRNVRALVAESLPGRDADARALVVWLAAIHDIGKATPAFACQVEQLASRMRDEGLDMPTAKQFGDSRARAPHGLAGQVILEEWLERQGWSPRGAMAFAVAVGGHHGVPPGHDAFPHLHQHTELLRTPGRSEHLWQSVQTELLDACAAAYGVRDRLDHWRAVKLPQPVQVVLSAVVILADWIASNSDLFLLFPEERPRSDADRVERAWRGIDLPSPWSPDAIPQSAAELFSSRFALPEPRPLQKEALRLAHAATSPGLMIIEAPMGEGKTEAALAVAEVFAARSGAGGCFLALPTRATANAMYGRLRPWLRRLPGDEERTVSLAHSKAFLNDDFARDLRAGARTIAAVDLDGASASVRSERADQRAAASELVAHQWLRGRKKGMLAPFVVGTIDQLLFAGLKSRHLALRHLALAGKVVVIDEVHAYDAYMNEYLERVLSWLGAYRVPVVMLSATLPADRRKALALAYSGADEGRRELAEEVSYPLISVVSAGNVTVTGSPAAAADRQTTIWVESLEDGVEALADRLETELAEGGCALVVRNTVDRVLRAAEVLRERFGADAVTVAHSRFVDLDRARKDDDLVARFGPSGDRPAGPHIVVASQVAEQSLDIDFDVLVTDLAPVDLVLQRMGRLHRHRRGDGQSQRPVRLRGARCLITGVDWAADTPTPVDGSAAVYGSHALMRSLAVLNPHLAGAPVILPDHISPLVQSAYAPNRPPVPEGWLEAMDTALAAHQDTLAGQRRRAQTFRIDEVRRPGRSLVGWIDAGVGDADDSRSGRAQVRDGEESFEVLVVQRRRDGTYATLPWLEGGFGGLELPTEAIPAPRSAWAAAASALRLPYHFCRPWLIDQVIDELERFCPAAWQVKESHTLAGELFLVLDEDCQTRLAGFDLRYTQTDGLEVLPAETKDVRLVKSDAGF</sequence>
<evidence type="ECO:0000256" key="3">
    <source>
        <dbReference type="ARBA" id="ARBA00022722"/>
    </source>
</evidence>
<evidence type="ECO:0000256" key="8">
    <source>
        <dbReference type="ARBA" id="ARBA00022840"/>
    </source>
</evidence>
<keyword evidence="13" id="KW-1185">Reference proteome</keyword>
<dbReference type="InterPro" id="IPR006474">
    <property type="entry name" value="Helicase_Cas3_CRISPR-ass_core"/>
</dbReference>
<organism evidence="12 13">
    <name type="scientific">Streptomyces virginiae</name>
    <name type="common">Streptomyces cinnamonensis</name>
    <dbReference type="NCBI Taxonomy" id="1961"/>
    <lineage>
        <taxon>Bacteria</taxon>
        <taxon>Bacillati</taxon>
        <taxon>Actinomycetota</taxon>
        <taxon>Actinomycetes</taxon>
        <taxon>Kitasatosporales</taxon>
        <taxon>Streptomycetaceae</taxon>
        <taxon>Streptomyces</taxon>
    </lineage>
</organism>
<dbReference type="CDD" id="cd09641">
    <property type="entry name" value="Cas3''_I"/>
    <property type="match status" value="1"/>
</dbReference>
<keyword evidence="3" id="KW-0540">Nuclease</keyword>
<dbReference type="Gene3D" id="1.10.3210.30">
    <property type="match status" value="1"/>
</dbReference>
<accession>A0ABQ3NNZ8</accession>
<dbReference type="PANTHER" id="PTHR47963:SF9">
    <property type="entry name" value="CRISPR-ASSOCIATED ENDONUCLEASE_HELICASE CAS3"/>
    <property type="match status" value="1"/>
</dbReference>
<dbReference type="InterPro" id="IPR054712">
    <property type="entry name" value="Cas3-like_dom"/>
</dbReference>
<evidence type="ECO:0000313" key="12">
    <source>
        <dbReference type="EMBL" id="GHI14476.1"/>
    </source>
</evidence>
<evidence type="ECO:0000259" key="11">
    <source>
        <dbReference type="PROSITE" id="PS51643"/>
    </source>
</evidence>
<dbReference type="NCBIfam" id="TIGR01596">
    <property type="entry name" value="cas3_HD"/>
    <property type="match status" value="1"/>
</dbReference>
<dbReference type="Gene3D" id="3.40.50.300">
    <property type="entry name" value="P-loop containing nucleotide triphosphate hydrolases"/>
    <property type="match status" value="2"/>
</dbReference>
<dbReference type="PROSITE" id="PS51192">
    <property type="entry name" value="HELICASE_ATP_BIND_1"/>
    <property type="match status" value="1"/>
</dbReference>
<dbReference type="NCBIfam" id="TIGR01587">
    <property type="entry name" value="cas3_core"/>
    <property type="match status" value="1"/>
</dbReference>
<evidence type="ECO:0000256" key="2">
    <source>
        <dbReference type="ARBA" id="ARBA00009046"/>
    </source>
</evidence>